<reference evidence="8" key="1">
    <citation type="journal article" date="2014" name="Microb. Cell Fact.">
        <title>Exploiting Issatchenkia orientalis SD108 for succinic acid production.</title>
        <authorList>
            <person name="Xiao H."/>
            <person name="Shao Z."/>
            <person name="Jiang Y."/>
            <person name="Dole S."/>
            <person name="Zhao H."/>
        </authorList>
    </citation>
    <scope>NUCLEOTIDE SEQUENCE [LARGE SCALE GENOMIC DNA]</scope>
    <source>
        <strain evidence="8">SD108</strain>
    </source>
</reference>
<reference evidence="4" key="2">
    <citation type="submission" date="2014-08" db="EMBL/GenBank/DDBJ databases">
        <title>Exploiting Issatchenkia orientalis SD108 for Succinic Acid Production.</title>
        <authorList>
            <person name="Xiao H."/>
            <person name="Shao Z."/>
            <person name="Jiang Y."/>
            <person name="Dole S."/>
            <person name="Zhao H."/>
        </authorList>
    </citation>
    <scope>NUCLEOTIDE SEQUENCE [LARGE SCALE GENOMIC DNA]</scope>
    <source>
        <strain evidence="4">SD108</strain>
    </source>
</reference>
<dbReference type="Proteomes" id="UP000195871">
    <property type="component" value="Unassembled WGS sequence"/>
</dbReference>
<reference evidence="6" key="4">
    <citation type="submission" date="2017-01" db="EMBL/GenBank/DDBJ databases">
        <authorList>
            <person name="Mah S.A."/>
            <person name="Swanson W.J."/>
            <person name="Moy G.W."/>
            <person name="Vacquier V.D."/>
        </authorList>
    </citation>
    <scope>NUCLEOTIDE SEQUENCE [LARGE SCALE GENOMIC DNA]</scope>
    <source>
        <strain evidence="6">129</strain>
    </source>
</reference>
<protein>
    <submittedName>
        <fullName evidence="4">Uncharacterized protein</fullName>
    </submittedName>
</protein>
<dbReference type="EMBL" id="MQVM01000004">
    <property type="protein sequence ID" value="ONH76187.1"/>
    <property type="molecule type" value="Genomic_DNA"/>
</dbReference>
<evidence type="ECO:0000313" key="11">
    <source>
        <dbReference type="Proteomes" id="UP000249293"/>
    </source>
</evidence>
<feature type="region of interest" description="Disordered" evidence="1">
    <location>
        <begin position="58"/>
        <end position="85"/>
    </location>
</feature>
<dbReference type="OrthoDB" id="3999982at2759"/>
<dbReference type="AlphaFoldDB" id="A0A099NV82"/>
<evidence type="ECO:0000313" key="3">
    <source>
        <dbReference type="EMBL" id="AWU77250.1"/>
    </source>
</evidence>
<dbReference type="EMBL" id="NHMM01000001">
    <property type="protein sequence ID" value="OUT24784.1"/>
    <property type="molecule type" value="Genomic_DNA"/>
</dbReference>
<evidence type="ECO:0000313" key="6">
    <source>
        <dbReference type="EMBL" id="ONH76187.1"/>
    </source>
</evidence>
<evidence type="ECO:0000313" key="8">
    <source>
        <dbReference type="Proteomes" id="UP000029867"/>
    </source>
</evidence>
<proteinExistence type="predicted"/>
<dbReference type="EMBL" id="JQFK01000318">
    <property type="protein sequence ID" value="KGK35816.1"/>
    <property type="molecule type" value="Genomic_DNA"/>
</dbReference>
<evidence type="ECO:0000313" key="9">
    <source>
        <dbReference type="Proteomes" id="UP000189274"/>
    </source>
</evidence>
<reference evidence="9" key="3">
    <citation type="journal article" date="2017" name="Genome Announc.">
        <title>Genome sequences of Cyberlindnera fabianii 65, Pichia kudriavzevii 129, and Saccharomyces cerevisiae 131 isolated from fermented masau fruits in Zimbabwe.</title>
        <authorList>
            <person name="van Rijswijck I.M.H."/>
            <person name="Derks M.F.L."/>
            <person name="Abee T."/>
            <person name="de Ridder D."/>
            <person name="Smid E.J."/>
        </authorList>
    </citation>
    <scope>NUCLEOTIDE SEQUENCE [LARGE SCALE GENOMIC DNA]</scope>
    <source>
        <strain evidence="9">129</strain>
    </source>
</reference>
<keyword evidence="2" id="KW-1133">Transmembrane helix</keyword>
<dbReference type="VEuPathDB" id="FungiDB:C5L36_0C11560"/>
<accession>A0A099NV82</accession>
<name>A0A099NV82_PICKU</name>
<feature type="transmembrane region" description="Helical" evidence="2">
    <location>
        <begin position="12"/>
        <end position="30"/>
    </location>
</feature>
<reference evidence="3 11" key="6">
    <citation type="submission" date="2018-06" db="EMBL/GenBank/DDBJ databases">
        <title>Population genomics shows no distinction between pathogenic Candida krusei and environmental Pichia kudriavzevii: One species, four names.</title>
        <authorList>
            <person name="Douglass A.P."/>
            <person name="Offei B."/>
            <person name="Braun-Galleani S."/>
            <person name="Coughlan A.Y."/>
            <person name="Martos A."/>
            <person name="Ortiz-Merino R.A."/>
            <person name="Byrne K.P."/>
            <person name="Wolfe K.H."/>
        </authorList>
    </citation>
    <scope>NUCLEOTIDE SEQUENCE [LARGE SCALE GENOMIC DNA]</scope>
    <source>
        <strain evidence="3 11">CBS573</strain>
    </source>
</reference>
<reference evidence="7 10" key="5">
    <citation type="submission" date="2017-05" db="EMBL/GenBank/DDBJ databases">
        <title>The Genome Sequence of Candida krusei Ckrusei653.</title>
        <authorList>
            <person name="Cuomo C."/>
            <person name="Forche A."/>
            <person name="Young S."/>
            <person name="Abouelleil A."/>
            <person name="Cao P."/>
            <person name="Chapman S."/>
            <person name="Cusick C."/>
            <person name="Shea T."/>
            <person name="Nusbaum C."/>
            <person name="Birren B."/>
        </authorList>
    </citation>
    <scope>NUCLEOTIDE SEQUENCE [LARGE SCALE GENOMIC DNA]</scope>
    <source>
        <strain evidence="7 10">Ckrusei653</strain>
    </source>
</reference>
<organism evidence="4 8">
    <name type="scientific">Pichia kudriavzevii</name>
    <name type="common">Yeast</name>
    <name type="synonym">Issatchenkia orientalis</name>
    <dbReference type="NCBI Taxonomy" id="4909"/>
    <lineage>
        <taxon>Eukaryota</taxon>
        <taxon>Fungi</taxon>
        <taxon>Dikarya</taxon>
        <taxon>Ascomycota</taxon>
        <taxon>Saccharomycotina</taxon>
        <taxon>Pichiomycetes</taxon>
        <taxon>Pichiales</taxon>
        <taxon>Pichiaceae</taxon>
        <taxon>Pichia</taxon>
    </lineage>
</organism>
<evidence type="ECO:0000313" key="5">
    <source>
        <dbReference type="EMBL" id="KGK38648.1"/>
    </source>
</evidence>
<dbReference type="Proteomes" id="UP000249293">
    <property type="component" value="Chromosome 3"/>
</dbReference>
<evidence type="ECO:0000313" key="4">
    <source>
        <dbReference type="EMBL" id="KGK35816.1"/>
    </source>
</evidence>
<evidence type="ECO:0000313" key="7">
    <source>
        <dbReference type="EMBL" id="OUT24784.1"/>
    </source>
</evidence>
<dbReference type="Proteomes" id="UP000029867">
    <property type="component" value="Unassembled WGS sequence"/>
</dbReference>
<gene>
    <name evidence="6" type="ORF">BOH78_1289</name>
    <name evidence="3" type="ORF">C5L36_0C11560</name>
    <name evidence="7" type="ORF">CAS74_001175</name>
    <name evidence="5" type="ORF">JL09_g2168</name>
    <name evidence="4" type="ORF">JL09_g5035</name>
</gene>
<keyword evidence="11" id="KW-1185">Reference proteome</keyword>
<sequence>MSAPAGPTIKTFWKQGLFLSAVAVIAAYSVKQNVTIRRKAQYVKEASSYDSLMQERVRERSGDTISTVKPGFPLQKEGESDYQRKSEYEGAGLSYRSRRTGDKFTWSHFFTDYSKDDKKKNE</sequence>
<dbReference type="EMBL" id="CP028775">
    <property type="protein sequence ID" value="AWU77250.1"/>
    <property type="molecule type" value="Genomic_DNA"/>
</dbReference>
<dbReference type="Proteomes" id="UP000189274">
    <property type="component" value="Unassembled WGS sequence"/>
</dbReference>
<evidence type="ECO:0000313" key="10">
    <source>
        <dbReference type="Proteomes" id="UP000195871"/>
    </source>
</evidence>
<keyword evidence="2" id="KW-0812">Transmembrane</keyword>
<dbReference type="HOGENOM" id="CLU_164897_0_0_1"/>
<evidence type="ECO:0000256" key="2">
    <source>
        <dbReference type="SAM" id="Phobius"/>
    </source>
</evidence>
<dbReference type="EMBL" id="JQFK01000017">
    <property type="protein sequence ID" value="KGK38648.1"/>
    <property type="molecule type" value="Genomic_DNA"/>
</dbReference>
<keyword evidence="2" id="KW-0472">Membrane</keyword>
<feature type="compositionally biased region" description="Basic and acidic residues" evidence="1">
    <location>
        <begin position="76"/>
        <end position="85"/>
    </location>
</feature>
<evidence type="ECO:0000256" key="1">
    <source>
        <dbReference type="SAM" id="MobiDB-lite"/>
    </source>
</evidence>